<keyword evidence="2" id="KW-0391">Immunity</keyword>
<dbReference type="PROSITE" id="PS50835">
    <property type="entry name" value="IG_LIKE"/>
    <property type="match status" value="1"/>
</dbReference>
<dbReference type="GO" id="GO:0042605">
    <property type="term" value="F:peptide antigen binding"/>
    <property type="evidence" value="ECO:0007669"/>
    <property type="project" value="TreeGrafter"/>
</dbReference>
<dbReference type="SMART" id="SM00406">
    <property type="entry name" value="IGv"/>
    <property type="match status" value="1"/>
</dbReference>
<dbReference type="Ensembl" id="ENSGAGT00000027137.1">
    <property type="protein sequence ID" value="ENSGAGP00000023824.1"/>
    <property type="gene ID" value="ENSGAGG00000017433.1"/>
</dbReference>
<reference evidence="8" key="3">
    <citation type="submission" date="2025-09" db="UniProtKB">
        <authorList>
            <consortium name="Ensembl"/>
        </authorList>
    </citation>
    <scope>IDENTIFICATION</scope>
</reference>
<evidence type="ECO:0000256" key="4">
    <source>
        <dbReference type="ARBA" id="ARBA00023170"/>
    </source>
</evidence>
<keyword evidence="9" id="KW-1185">Reference proteome</keyword>
<evidence type="ECO:0000259" key="7">
    <source>
        <dbReference type="PROSITE" id="PS50835"/>
    </source>
</evidence>
<evidence type="ECO:0000256" key="2">
    <source>
        <dbReference type="ARBA" id="ARBA00022859"/>
    </source>
</evidence>
<dbReference type="InterPro" id="IPR013783">
    <property type="entry name" value="Ig-like_fold"/>
</dbReference>
<dbReference type="PANTHER" id="PTHR19343">
    <property type="entry name" value="T CELL RECEPTOR ALPHA VARIABLE 1-2"/>
    <property type="match status" value="1"/>
</dbReference>
<dbReference type="STRING" id="38772.ENSGAGP00000023824"/>
<dbReference type="GO" id="GO:0042101">
    <property type="term" value="C:T cell receptor complex"/>
    <property type="evidence" value="ECO:0007669"/>
    <property type="project" value="UniProtKB-KW"/>
</dbReference>
<evidence type="ECO:0000256" key="5">
    <source>
        <dbReference type="ARBA" id="ARBA00023319"/>
    </source>
</evidence>
<keyword evidence="5" id="KW-0393">Immunoglobulin domain</keyword>
<reference evidence="9" key="1">
    <citation type="journal article" date="2017" name="PLoS ONE">
        <title>The Agassiz's desert tortoise genome provides a resource for the conservation of a threatened species.</title>
        <authorList>
            <person name="Tollis M."/>
            <person name="DeNardo D.F."/>
            <person name="Cornelius J.A."/>
            <person name="Dolby G.A."/>
            <person name="Edwards T."/>
            <person name="Henen B.T."/>
            <person name="Karl A.E."/>
            <person name="Murphy R.W."/>
            <person name="Kusumi K."/>
        </authorList>
    </citation>
    <scope>NUCLEOTIDE SEQUENCE [LARGE SCALE GENOMIC DNA]</scope>
</reference>
<sequence length="122" mass="13356">MAKWLYRQTGALSSMGCIFSFLPPGGSCQAEVHQNLSAVTREGQNGSISCHYMTSNFRSLQWFRQLPGGQPVSLLILVSDGKQTKEPNLTAELDKGKQLSSLHIRESQLGDAATYFCAMATQ</sequence>
<dbReference type="AlphaFoldDB" id="A0A452I856"/>
<dbReference type="PANTHER" id="PTHR19343:SF13">
    <property type="entry name" value="T CELL RECEPTOR ALPHA VARIABLE 21"/>
    <property type="match status" value="1"/>
</dbReference>
<dbReference type="InterPro" id="IPR013106">
    <property type="entry name" value="Ig_V-set"/>
</dbReference>
<keyword evidence="6" id="KW-1279">T cell receptor</keyword>
<reference evidence="8" key="2">
    <citation type="submission" date="2025-08" db="UniProtKB">
        <authorList>
            <consortium name="Ensembl"/>
        </authorList>
    </citation>
    <scope>IDENTIFICATION</scope>
</reference>
<keyword evidence="3" id="KW-1064">Adaptive immunity</keyword>
<evidence type="ECO:0000256" key="1">
    <source>
        <dbReference type="ARBA" id="ARBA00022729"/>
    </source>
</evidence>
<organism evidence="8 9">
    <name type="scientific">Gopherus agassizii</name>
    <name type="common">Agassiz's desert tortoise</name>
    <dbReference type="NCBI Taxonomy" id="38772"/>
    <lineage>
        <taxon>Eukaryota</taxon>
        <taxon>Metazoa</taxon>
        <taxon>Chordata</taxon>
        <taxon>Craniata</taxon>
        <taxon>Vertebrata</taxon>
        <taxon>Euteleostomi</taxon>
        <taxon>Archelosauria</taxon>
        <taxon>Testudinata</taxon>
        <taxon>Testudines</taxon>
        <taxon>Cryptodira</taxon>
        <taxon>Durocryptodira</taxon>
        <taxon>Testudinoidea</taxon>
        <taxon>Testudinidae</taxon>
        <taxon>Gopherus</taxon>
    </lineage>
</organism>
<dbReference type="SUPFAM" id="SSF48726">
    <property type="entry name" value="Immunoglobulin"/>
    <property type="match status" value="1"/>
</dbReference>
<dbReference type="GO" id="GO:0002250">
    <property type="term" value="P:adaptive immune response"/>
    <property type="evidence" value="ECO:0007669"/>
    <property type="project" value="UniProtKB-KW"/>
</dbReference>
<dbReference type="InterPro" id="IPR036179">
    <property type="entry name" value="Ig-like_dom_sf"/>
</dbReference>
<evidence type="ECO:0000313" key="9">
    <source>
        <dbReference type="Proteomes" id="UP000291020"/>
    </source>
</evidence>
<feature type="domain" description="Ig-like" evidence="7">
    <location>
        <begin position="24"/>
        <end position="122"/>
    </location>
</feature>
<name>A0A452I856_9SAUR</name>
<dbReference type="Proteomes" id="UP000291020">
    <property type="component" value="Unassembled WGS sequence"/>
</dbReference>
<accession>A0A452I856</accession>
<dbReference type="InterPro" id="IPR007110">
    <property type="entry name" value="Ig-like_dom"/>
</dbReference>
<evidence type="ECO:0000256" key="3">
    <source>
        <dbReference type="ARBA" id="ARBA00023130"/>
    </source>
</evidence>
<protein>
    <recommendedName>
        <fullName evidence="7">Ig-like domain-containing protein</fullName>
    </recommendedName>
</protein>
<proteinExistence type="predicted"/>
<evidence type="ECO:0000313" key="8">
    <source>
        <dbReference type="Ensembl" id="ENSGAGP00000023824.1"/>
    </source>
</evidence>
<dbReference type="InterPro" id="IPR051006">
    <property type="entry name" value="TCR_variable_domain"/>
</dbReference>
<evidence type="ECO:0000256" key="6">
    <source>
        <dbReference type="ARBA" id="ARBA00043266"/>
    </source>
</evidence>
<dbReference type="Pfam" id="PF07686">
    <property type="entry name" value="V-set"/>
    <property type="match status" value="1"/>
</dbReference>
<keyword evidence="4" id="KW-0675">Receptor</keyword>
<keyword evidence="1" id="KW-0732">Signal</keyword>
<dbReference type="Gene3D" id="2.60.40.10">
    <property type="entry name" value="Immunoglobulins"/>
    <property type="match status" value="1"/>
</dbReference>